<keyword evidence="4" id="KW-1185">Reference proteome</keyword>
<dbReference type="Gene3D" id="1.25.40.20">
    <property type="entry name" value="Ankyrin repeat-containing domain"/>
    <property type="match status" value="1"/>
</dbReference>
<accession>A0A1B0DND8</accession>
<dbReference type="Pfam" id="PF13857">
    <property type="entry name" value="Ank_5"/>
    <property type="match status" value="1"/>
</dbReference>
<dbReference type="VEuPathDB" id="VectorBase:PPAI009983"/>
<dbReference type="VEuPathDB" id="VectorBase:PPAPM1_001690"/>
<protein>
    <recommendedName>
        <fullName evidence="5">Fetal globin-inducing factor</fullName>
    </recommendedName>
</protein>
<dbReference type="PANTHER" id="PTHR24198:SF165">
    <property type="entry name" value="ANKYRIN REPEAT-CONTAINING PROTEIN-RELATED"/>
    <property type="match status" value="1"/>
</dbReference>
<dbReference type="PROSITE" id="PS50297">
    <property type="entry name" value="ANK_REP_REGION"/>
    <property type="match status" value="2"/>
</dbReference>
<dbReference type="InterPro" id="IPR002110">
    <property type="entry name" value="Ankyrin_rpt"/>
</dbReference>
<evidence type="ECO:0008006" key="5">
    <source>
        <dbReference type="Google" id="ProtNLM"/>
    </source>
</evidence>
<dbReference type="EMBL" id="AJVK01007505">
    <property type="status" value="NOT_ANNOTATED_CDS"/>
    <property type="molecule type" value="Genomic_DNA"/>
</dbReference>
<evidence type="ECO:0000313" key="4">
    <source>
        <dbReference type="Proteomes" id="UP000092462"/>
    </source>
</evidence>
<proteinExistence type="predicted"/>
<dbReference type="PROSITE" id="PS50088">
    <property type="entry name" value="ANK_REPEAT"/>
    <property type="match status" value="2"/>
</dbReference>
<evidence type="ECO:0000256" key="1">
    <source>
        <dbReference type="ARBA" id="ARBA00022737"/>
    </source>
</evidence>
<dbReference type="SUPFAM" id="SSF48403">
    <property type="entry name" value="Ankyrin repeat"/>
    <property type="match status" value="1"/>
</dbReference>
<keyword evidence="1" id="KW-0677">Repeat</keyword>
<dbReference type="PANTHER" id="PTHR24198">
    <property type="entry name" value="ANKYRIN REPEAT AND PROTEIN KINASE DOMAIN-CONTAINING PROTEIN"/>
    <property type="match status" value="1"/>
</dbReference>
<dbReference type="EnsemblMetazoa" id="PPAI009983-RA">
    <property type="protein sequence ID" value="PPAI009983-PA"/>
    <property type="gene ID" value="PPAI009983"/>
</dbReference>
<organism evidence="3 4">
    <name type="scientific">Phlebotomus papatasi</name>
    <name type="common">Sandfly</name>
    <dbReference type="NCBI Taxonomy" id="29031"/>
    <lineage>
        <taxon>Eukaryota</taxon>
        <taxon>Metazoa</taxon>
        <taxon>Ecdysozoa</taxon>
        <taxon>Arthropoda</taxon>
        <taxon>Hexapoda</taxon>
        <taxon>Insecta</taxon>
        <taxon>Pterygota</taxon>
        <taxon>Neoptera</taxon>
        <taxon>Endopterygota</taxon>
        <taxon>Diptera</taxon>
        <taxon>Nematocera</taxon>
        <taxon>Psychodoidea</taxon>
        <taxon>Psychodidae</taxon>
        <taxon>Phlebotomus</taxon>
        <taxon>Phlebotomus</taxon>
    </lineage>
</organism>
<dbReference type="PRINTS" id="PR01415">
    <property type="entry name" value="ANKYRIN"/>
</dbReference>
<dbReference type="SMART" id="SM00248">
    <property type="entry name" value="ANK"/>
    <property type="match status" value="3"/>
</dbReference>
<keyword evidence="2" id="KW-0040">ANK repeat</keyword>
<dbReference type="AlphaFoldDB" id="A0A1B0DND8"/>
<reference evidence="3" key="1">
    <citation type="submission" date="2022-08" db="UniProtKB">
        <authorList>
            <consortium name="EnsemblMetazoa"/>
        </authorList>
    </citation>
    <scope>IDENTIFICATION</scope>
    <source>
        <strain evidence="3">Israel</strain>
    </source>
</reference>
<sequence>MSNFAVGDDSPSSDEEDALVDFEKLQVPNVQRGMFVSGWDDPDDLIEEDKTPHETLEREILWASDEGDNIERVEEILEKDPSCVKAVDRDGYTPLHRAAYNNRYELAQLLLKYGSDINARTEYKWTPLHSACKWNNAKVAALLLQHSADVNARSDGDQTPLHVAATVSNCRNTAVTLLFHPKINADLVNNSNEKADFIAKRTGQTLPIFRMGHSALQVETGIID</sequence>
<evidence type="ECO:0000313" key="3">
    <source>
        <dbReference type="EnsemblMetazoa" id="PPAI009983-PA"/>
    </source>
</evidence>
<dbReference type="InterPro" id="IPR036770">
    <property type="entry name" value="Ankyrin_rpt-contain_sf"/>
</dbReference>
<evidence type="ECO:0000256" key="2">
    <source>
        <dbReference type="ARBA" id="ARBA00023043"/>
    </source>
</evidence>
<name>A0A1B0DND8_PHLPP</name>
<dbReference type="Proteomes" id="UP000092462">
    <property type="component" value="Unassembled WGS sequence"/>
</dbReference>